<evidence type="ECO:0000256" key="3">
    <source>
        <dbReference type="ARBA" id="ARBA00022989"/>
    </source>
</evidence>
<dbReference type="GO" id="GO:0016020">
    <property type="term" value="C:membrane"/>
    <property type="evidence" value="ECO:0007669"/>
    <property type="project" value="UniProtKB-SubCell"/>
</dbReference>
<evidence type="ECO:0000313" key="7">
    <source>
        <dbReference type="Proteomes" id="UP000663879"/>
    </source>
</evidence>
<keyword evidence="3 5" id="KW-1133">Transmembrane helix</keyword>
<comment type="subcellular location">
    <subcellularLocation>
        <location evidence="1">Membrane</location>
        <topology evidence="1">Multi-pass membrane protein</topology>
    </subcellularLocation>
</comment>
<dbReference type="InterPro" id="IPR027469">
    <property type="entry name" value="Cation_efflux_TMD_sf"/>
</dbReference>
<dbReference type="AlphaFoldDB" id="A0A813Y2H9"/>
<feature type="transmembrane region" description="Helical" evidence="5">
    <location>
        <begin position="122"/>
        <end position="145"/>
    </location>
</feature>
<name>A0A813Y2H9_9BILA</name>
<proteinExistence type="predicted"/>
<evidence type="ECO:0000256" key="5">
    <source>
        <dbReference type="SAM" id="Phobius"/>
    </source>
</evidence>
<keyword evidence="4 5" id="KW-0472">Membrane</keyword>
<sequence length="194" mass="22052">MANMKLKLFMSSILVLTSSLTILNFVSSRLCHSSVLALTGIINLSQFNFFLVKFVLLKKKKGNNASRLGILIDLINSIFVCAICFSTLIKSIESIFSHQSVHGIDQENDQLHHEHKPLSREILMLSTGLITFTGQFIIFIIFLVLNLSQNNENIPDESFLSESILRKSDKIKSFEPFNDIKVKKENCVLIIREY</sequence>
<accession>A0A813Y2H9</accession>
<dbReference type="EMBL" id="CAJNOC010001596">
    <property type="protein sequence ID" value="CAF0877099.1"/>
    <property type="molecule type" value="Genomic_DNA"/>
</dbReference>
<protein>
    <submittedName>
        <fullName evidence="6">Uncharacterized protein</fullName>
    </submittedName>
</protein>
<feature type="transmembrane region" description="Helical" evidence="5">
    <location>
        <begin position="38"/>
        <end position="56"/>
    </location>
</feature>
<evidence type="ECO:0000256" key="2">
    <source>
        <dbReference type="ARBA" id="ARBA00022692"/>
    </source>
</evidence>
<keyword evidence="7" id="KW-1185">Reference proteome</keyword>
<evidence type="ECO:0000256" key="1">
    <source>
        <dbReference type="ARBA" id="ARBA00004141"/>
    </source>
</evidence>
<keyword evidence="2 5" id="KW-0812">Transmembrane</keyword>
<dbReference type="Gene3D" id="1.20.1510.10">
    <property type="entry name" value="Cation efflux protein transmembrane domain"/>
    <property type="match status" value="1"/>
</dbReference>
<gene>
    <name evidence="6" type="ORF">OXX778_LOCUS10224</name>
</gene>
<evidence type="ECO:0000313" key="6">
    <source>
        <dbReference type="EMBL" id="CAF0877099.1"/>
    </source>
</evidence>
<reference evidence="6" key="1">
    <citation type="submission" date="2021-02" db="EMBL/GenBank/DDBJ databases">
        <authorList>
            <person name="Nowell W R."/>
        </authorList>
    </citation>
    <scope>NUCLEOTIDE SEQUENCE</scope>
    <source>
        <strain evidence="6">Ploen Becks lab</strain>
    </source>
</reference>
<comment type="caution">
    <text evidence="6">The sequence shown here is derived from an EMBL/GenBank/DDBJ whole genome shotgun (WGS) entry which is preliminary data.</text>
</comment>
<organism evidence="6 7">
    <name type="scientific">Brachionus calyciflorus</name>
    <dbReference type="NCBI Taxonomy" id="104777"/>
    <lineage>
        <taxon>Eukaryota</taxon>
        <taxon>Metazoa</taxon>
        <taxon>Spiralia</taxon>
        <taxon>Gnathifera</taxon>
        <taxon>Rotifera</taxon>
        <taxon>Eurotatoria</taxon>
        <taxon>Monogononta</taxon>
        <taxon>Pseudotrocha</taxon>
        <taxon>Ploima</taxon>
        <taxon>Brachionidae</taxon>
        <taxon>Brachionus</taxon>
    </lineage>
</organism>
<dbReference type="Proteomes" id="UP000663879">
    <property type="component" value="Unassembled WGS sequence"/>
</dbReference>
<evidence type="ECO:0000256" key="4">
    <source>
        <dbReference type="ARBA" id="ARBA00023136"/>
    </source>
</evidence>
<feature type="transmembrane region" description="Helical" evidence="5">
    <location>
        <begin position="68"/>
        <end position="89"/>
    </location>
</feature>